<sequence>RTATPPRAVRAAEWPYAVMLSLRVAPGSAAARRIEERLGAALPGHCGRTASAGAGTVLWLGPDEWLLVTPPGERPRTAELHRALDGAPGSVVDVSAHRTVVELSGPSARDVLEKGCALDLHPRAFGSGRAFATRLGPVQVVLWHTAEDIWRLLPRASFADYLARWLIDAMGEYARPEVR</sequence>
<proteinExistence type="predicted"/>
<comment type="caution">
    <text evidence="1">The sequence shown here is derived from an EMBL/GenBank/DDBJ whole genome shotgun (WGS) entry which is preliminary data.</text>
</comment>
<dbReference type="GO" id="GO:0008115">
    <property type="term" value="F:sarcosine oxidase activity"/>
    <property type="evidence" value="ECO:0007669"/>
    <property type="project" value="InterPro"/>
</dbReference>
<evidence type="ECO:0000313" key="2">
    <source>
        <dbReference type="Proteomes" id="UP000253741"/>
    </source>
</evidence>
<dbReference type="EMBL" id="QQNA01000087">
    <property type="protein sequence ID" value="RDG37786.1"/>
    <property type="molecule type" value="Genomic_DNA"/>
</dbReference>
<organism evidence="1 2">
    <name type="scientific">Streptomyces corynorhini</name>
    <dbReference type="NCBI Taxonomy" id="2282652"/>
    <lineage>
        <taxon>Bacteria</taxon>
        <taxon>Bacillati</taxon>
        <taxon>Actinomycetota</taxon>
        <taxon>Actinomycetes</taxon>
        <taxon>Kitasatosporales</taxon>
        <taxon>Streptomycetaceae</taxon>
        <taxon>Streptomyces</taxon>
    </lineage>
</organism>
<gene>
    <name evidence="1" type="primary">soxG</name>
    <name evidence="1" type="ORF">DVH02_12805</name>
</gene>
<dbReference type="InterPro" id="IPR006280">
    <property type="entry name" value="SoxG_het"/>
</dbReference>
<dbReference type="RefSeq" id="WP_114623915.1">
    <property type="nucleotide sequence ID" value="NZ_QQNA01000087.1"/>
</dbReference>
<accession>A0A370BDK7</accession>
<dbReference type="InterPro" id="IPR007375">
    <property type="entry name" value="SoxG"/>
</dbReference>
<dbReference type="GO" id="GO:1901053">
    <property type="term" value="P:sarcosine catabolic process"/>
    <property type="evidence" value="ECO:0007669"/>
    <property type="project" value="InterPro"/>
</dbReference>
<dbReference type="OrthoDB" id="9814782at2"/>
<keyword evidence="2" id="KW-1185">Reference proteome</keyword>
<dbReference type="NCBIfam" id="TIGR01375">
    <property type="entry name" value="soxG"/>
    <property type="match status" value="1"/>
</dbReference>
<dbReference type="SUPFAM" id="SSF103025">
    <property type="entry name" value="Folate-binding domain"/>
    <property type="match status" value="1"/>
</dbReference>
<dbReference type="Pfam" id="PF04268">
    <property type="entry name" value="SoxG"/>
    <property type="match status" value="1"/>
</dbReference>
<reference evidence="1 2" key="1">
    <citation type="submission" date="2018-07" db="EMBL/GenBank/DDBJ databases">
        <title>Streptomyces species from bats.</title>
        <authorList>
            <person name="Dunlap C."/>
        </authorList>
    </citation>
    <scope>NUCLEOTIDE SEQUENCE [LARGE SCALE GENOMIC DNA]</scope>
    <source>
        <strain evidence="1 2">AC230</strain>
    </source>
</reference>
<protein>
    <submittedName>
        <fullName evidence="1">Sarcosine oxidase subunit gamma family protein</fullName>
    </submittedName>
</protein>
<evidence type="ECO:0000313" key="1">
    <source>
        <dbReference type="EMBL" id="RDG37786.1"/>
    </source>
</evidence>
<dbReference type="AlphaFoldDB" id="A0A370BDK7"/>
<dbReference type="Proteomes" id="UP000253741">
    <property type="component" value="Unassembled WGS sequence"/>
</dbReference>
<dbReference type="Gene3D" id="3.30.1360.120">
    <property type="entry name" value="Probable tRNA modification gtpase trme, domain 1"/>
    <property type="match status" value="1"/>
</dbReference>
<dbReference type="Gene3D" id="3.30.70.1520">
    <property type="entry name" value="Heterotetrameric sarcosine oxidase"/>
    <property type="match status" value="1"/>
</dbReference>
<feature type="non-terminal residue" evidence="1">
    <location>
        <position position="1"/>
    </location>
</feature>
<name>A0A370BDK7_9ACTN</name>
<dbReference type="InterPro" id="IPR027266">
    <property type="entry name" value="TrmE/GcvT-like"/>
</dbReference>